<dbReference type="EMBL" id="BMAO01028152">
    <property type="protein sequence ID" value="GFR22344.1"/>
    <property type="molecule type" value="Genomic_DNA"/>
</dbReference>
<accession>A0A8X6LWA6</accession>
<dbReference type="PANTHER" id="PTHR46114:SF1">
    <property type="entry name" value="ZAD DOMAIN-CONTAINING PROTEIN"/>
    <property type="match status" value="1"/>
</dbReference>
<evidence type="ECO:0000313" key="2">
    <source>
        <dbReference type="Proteomes" id="UP000887116"/>
    </source>
</evidence>
<dbReference type="PANTHER" id="PTHR46114">
    <property type="entry name" value="APPLE DOMAIN-CONTAINING PROTEIN"/>
    <property type="match status" value="1"/>
</dbReference>
<sequence length="161" mass="18371">MGWSRKKKDRLQYPCIPSAIQPVPHSSDMPIPDPPKQYDFVKDYVERETELQASRLQQWNLLLPGVKITEYSTREKNLLHFLEKKGHVVACIDVNGLMNFMNLSCGPNNWRLFIDSSKLSLKAVLLHNGNLLPSIPIGHSVLVKETYANVYKTSRVNKILG</sequence>
<dbReference type="Proteomes" id="UP000887116">
    <property type="component" value="Unassembled WGS sequence"/>
</dbReference>
<protein>
    <submittedName>
        <fullName evidence="1">Uncharacterized protein</fullName>
    </submittedName>
</protein>
<comment type="caution">
    <text evidence="1">The sequence shown here is derived from an EMBL/GenBank/DDBJ whole genome shotgun (WGS) entry which is preliminary data.</text>
</comment>
<reference evidence="1" key="1">
    <citation type="submission" date="2020-07" db="EMBL/GenBank/DDBJ databases">
        <title>Multicomponent nature underlies the extraordinary mechanical properties of spider dragline silk.</title>
        <authorList>
            <person name="Kono N."/>
            <person name="Nakamura H."/>
            <person name="Mori M."/>
            <person name="Yoshida Y."/>
            <person name="Ohtoshi R."/>
            <person name="Malay A.D."/>
            <person name="Moran D.A.P."/>
            <person name="Tomita M."/>
            <person name="Numata K."/>
            <person name="Arakawa K."/>
        </authorList>
    </citation>
    <scope>NUCLEOTIDE SEQUENCE</scope>
</reference>
<organism evidence="1 2">
    <name type="scientific">Trichonephila clavata</name>
    <name type="common">Joro spider</name>
    <name type="synonym">Nephila clavata</name>
    <dbReference type="NCBI Taxonomy" id="2740835"/>
    <lineage>
        <taxon>Eukaryota</taxon>
        <taxon>Metazoa</taxon>
        <taxon>Ecdysozoa</taxon>
        <taxon>Arthropoda</taxon>
        <taxon>Chelicerata</taxon>
        <taxon>Arachnida</taxon>
        <taxon>Araneae</taxon>
        <taxon>Araneomorphae</taxon>
        <taxon>Entelegynae</taxon>
        <taxon>Araneoidea</taxon>
        <taxon>Nephilidae</taxon>
        <taxon>Trichonephila</taxon>
    </lineage>
</organism>
<keyword evidence="2" id="KW-1185">Reference proteome</keyword>
<name>A0A8X6LWA6_TRICU</name>
<proteinExistence type="predicted"/>
<dbReference type="AlphaFoldDB" id="A0A8X6LWA6"/>
<dbReference type="OrthoDB" id="6537955at2759"/>
<evidence type="ECO:0000313" key="1">
    <source>
        <dbReference type="EMBL" id="GFR22344.1"/>
    </source>
</evidence>
<gene>
    <name evidence="1" type="primary">20200932</name>
    <name evidence="1" type="ORF">TNCT_690071</name>
</gene>